<protein>
    <submittedName>
        <fullName evidence="3">1-acyl-sn-glycerol-3-phosphate acyltransferase</fullName>
    </submittedName>
</protein>
<keyword evidence="3" id="KW-0808">Transferase</keyword>
<comment type="caution">
    <text evidence="3">The sequence shown here is derived from an EMBL/GenBank/DDBJ whole genome shotgun (WGS) entry which is preliminary data.</text>
</comment>
<evidence type="ECO:0000259" key="2">
    <source>
        <dbReference type="SMART" id="SM00563"/>
    </source>
</evidence>
<keyword evidence="1" id="KW-0812">Transmembrane</keyword>
<feature type="transmembrane region" description="Helical" evidence="1">
    <location>
        <begin position="265"/>
        <end position="285"/>
    </location>
</feature>
<evidence type="ECO:0000313" key="4">
    <source>
        <dbReference type="Proteomes" id="UP001250662"/>
    </source>
</evidence>
<dbReference type="InterPro" id="IPR052744">
    <property type="entry name" value="GPAT/DAPAT"/>
</dbReference>
<dbReference type="Proteomes" id="UP001250662">
    <property type="component" value="Unassembled WGS sequence"/>
</dbReference>
<sequence length="350" mass="40695">MKKSVYYFIKNLISLGLSFYYKSIEVKGLENIPQNKPVVFLSNHQNALLDVLLIATRCSRKTWFLTRADVFKIALLRPLFQFLQMLPIYRLRDGKTSLAKNHAIFDKCSDLLNKQEAILIFPEANHNLKRRIRSLSKGFTRILFNVLEQHSKSDIILIPIGQNYQNPTDFGDSAILHFGKAIRVQDFISDNKNQSIQNLKSEVSKGLKQLTTHIENEEDYQVVIEQLDFNEVDYLRPKTINSYLINEKAEINTLPKQKNTLLSKIFRILFYLNNIPFVLIWRVLLKPKVPEAEFMSTFRFGFSMIIYPVFYLLFLLFSGAFIPIKTACLLVIGHAVLNLFLIKNPLQRNE</sequence>
<organism evidence="3 4">
    <name type="scientific">Croceitalea vernalis</name>
    <dbReference type="NCBI Taxonomy" id="3075599"/>
    <lineage>
        <taxon>Bacteria</taxon>
        <taxon>Pseudomonadati</taxon>
        <taxon>Bacteroidota</taxon>
        <taxon>Flavobacteriia</taxon>
        <taxon>Flavobacteriales</taxon>
        <taxon>Flavobacteriaceae</taxon>
        <taxon>Croceitalea</taxon>
    </lineage>
</organism>
<dbReference type="PANTHER" id="PTHR31605:SF0">
    <property type="entry name" value="GLYCEROL-3-PHOSPHATE O-ACYLTRANSFERASE 1"/>
    <property type="match status" value="1"/>
</dbReference>
<feature type="transmembrane region" description="Helical" evidence="1">
    <location>
        <begin position="297"/>
        <end position="316"/>
    </location>
</feature>
<dbReference type="RefSeq" id="WP_311388053.1">
    <property type="nucleotide sequence ID" value="NZ_JAVRHU010000003.1"/>
</dbReference>
<dbReference type="EMBL" id="JAVRHU010000003">
    <property type="protein sequence ID" value="MDT0622171.1"/>
    <property type="molecule type" value="Genomic_DNA"/>
</dbReference>
<evidence type="ECO:0000313" key="3">
    <source>
        <dbReference type="EMBL" id="MDT0622171.1"/>
    </source>
</evidence>
<keyword evidence="1" id="KW-0472">Membrane</keyword>
<evidence type="ECO:0000256" key="1">
    <source>
        <dbReference type="SAM" id="Phobius"/>
    </source>
</evidence>
<keyword evidence="4" id="KW-1185">Reference proteome</keyword>
<dbReference type="SUPFAM" id="SSF69593">
    <property type="entry name" value="Glycerol-3-phosphate (1)-acyltransferase"/>
    <property type="match status" value="1"/>
</dbReference>
<dbReference type="SMART" id="SM00563">
    <property type="entry name" value="PlsC"/>
    <property type="match status" value="1"/>
</dbReference>
<dbReference type="Pfam" id="PF01553">
    <property type="entry name" value="Acyltransferase"/>
    <property type="match status" value="1"/>
</dbReference>
<proteinExistence type="predicted"/>
<feature type="domain" description="Phospholipid/glycerol acyltransferase" evidence="2">
    <location>
        <begin position="38"/>
        <end position="165"/>
    </location>
</feature>
<dbReference type="GO" id="GO:0016746">
    <property type="term" value="F:acyltransferase activity"/>
    <property type="evidence" value="ECO:0007669"/>
    <property type="project" value="UniProtKB-KW"/>
</dbReference>
<reference evidence="3 4" key="1">
    <citation type="submission" date="2023-09" db="EMBL/GenBank/DDBJ databases">
        <authorList>
            <person name="Rey-Velasco X."/>
        </authorList>
    </citation>
    <scope>NUCLEOTIDE SEQUENCE [LARGE SCALE GENOMIC DNA]</scope>
    <source>
        <strain evidence="3 4">P007</strain>
    </source>
</reference>
<dbReference type="InterPro" id="IPR002123">
    <property type="entry name" value="Plipid/glycerol_acylTrfase"/>
</dbReference>
<gene>
    <name evidence="3" type="ORF">RM520_11080</name>
</gene>
<keyword evidence="1" id="KW-1133">Transmembrane helix</keyword>
<accession>A0ABU3BJ22</accession>
<name>A0ABU3BJ22_9FLAO</name>
<dbReference type="PANTHER" id="PTHR31605">
    <property type="entry name" value="GLYCEROL-3-PHOSPHATE O-ACYLTRANSFERASE 1"/>
    <property type="match status" value="1"/>
</dbReference>
<keyword evidence="3" id="KW-0012">Acyltransferase</keyword>